<reference evidence="2" key="1">
    <citation type="journal article" date="2023" name="Mol. Phylogenet. Evol.">
        <title>Genome-scale phylogeny and comparative genomics of the fungal order Sordariales.</title>
        <authorList>
            <person name="Hensen N."/>
            <person name="Bonometti L."/>
            <person name="Westerberg I."/>
            <person name="Brannstrom I.O."/>
            <person name="Guillou S."/>
            <person name="Cros-Aarteil S."/>
            <person name="Calhoun S."/>
            <person name="Haridas S."/>
            <person name="Kuo A."/>
            <person name="Mondo S."/>
            <person name="Pangilinan J."/>
            <person name="Riley R."/>
            <person name="LaButti K."/>
            <person name="Andreopoulos B."/>
            <person name="Lipzen A."/>
            <person name="Chen C."/>
            <person name="Yan M."/>
            <person name="Daum C."/>
            <person name="Ng V."/>
            <person name="Clum A."/>
            <person name="Steindorff A."/>
            <person name="Ohm R.A."/>
            <person name="Martin F."/>
            <person name="Silar P."/>
            <person name="Natvig D.O."/>
            <person name="Lalanne C."/>
            <person name="Gautier V."/>
            <person name="Ament-Velasquez S.L."/>
            <person name="Kruys A."/>
            <person name="Hutchinson M.I."/>
            <person name="Powell A.J."/>
            <person name="Barry K."/>
            <person name="Miller A.N."/>
            <person name="Grigoriev I.V."/>
            <person name="Debuchy R."/>
            <person name="Gladieux P."/>
            <person name="Hiltunen Thoren M."/>
            <person name="Johannesson H."/>
        </authorList>
    </citation>
    <scope>NUCLEOTIDE SEQUENCE</scope>
    <source>
        <strain evidence="2">CBS 103.79</strain>
    </source>
</reference>
<feature type="region of interest" description="Disordered" evidence="1">
    <location>
        <begin position="543"/>
        <end position="581"/>
    </location>
</feature>
<keyword evidence="3" id="KW-1185">Reference proteome</keyword>
<evidence type="ECO:0000256" key="1">
    <source>
        <dbReference type="SAM" id="MobiDB-lite"/>
    </source>
</evidence>
<proteinExistence type="predicted"/>
<feature type="compositionally biased region" description="Basic and acidic residues" evidence="1">
    <location>
        <begin position="570"/>
        <end position="581"/>
    </location>
</feature>
<dbReference type="AlphaFoldDB" id="A0AAN6MF44"/>
<comment type="caution">
    <text evidence="2">The sequence shown here is derived from an EMBL/GenBank/DDBJ whole genome shotgun (WGS) entry which is preliminary data.</text>
</comment>
<organism evidence="2 3">
    <name type="scientific">Staphylotrichum tortipilum</name>
    <dbReference type="NCBI Taxonomy" id="2831512"/>
    <lineage>
        <taxon>Eukaryota</taxon>
        <taxon>Fungi</taxon>
        <taxon>Dikarya</taxon>
        <taxon>Ascomycota</taxon>
        <taxon>Pezizomycotina</taxon>
        <taxon>Sordariomycetes</taxon>
        <taxon>Sordariomycetidae</taxon>
        <taxon>Sordariales</taxon>
        <taxon>Chaetomiaceae</taxon>
        <taxon>Staphylotrichum</taxon>
    </lineage>
</organism>
<sequence length="718" mass="79094">RFSSWNLPYAAYCKALGQRPGEPSPFGGGTGATPTCLNIASPEAATPGRSATGPSPAMQLVRQKVAQDRSSLFLQGRHQELLASCGNEDRRTLTNYLHDFYIHSFVVAKYWGRGPRVGQWTLGLVSAITLGSFLDIGTPATLAPGTSPAVAHDGPHSLDSPTQLCRWSIHVPNIRYTQVAEPVVDVQDGFDIQDPRSWAEWPRDEAGHPASFARSMQEAITDSSFSLVPTDQLPIATESILQAVQRDEEQLQVDAWKVAIMAGNLELLDSLIDSPVPSGIDGIYPFHLAASFPDGGKTCCGVFRWLQHALGVMYHRRHEHDDLGQTVLDTFMIVILRSHTSVSPEHVSTRFNPPHRFPGEEQDICGRWDPVSPPVRTLFRHGYSRIPTSWKHAFCHSAAQAICHSLIAILAAPIRPPIDSPSGLFVRRCNNCGLELKLGPLHTLVVVAFYLAHRGMSGETMFGALAILVCLLSLGADASLMTMMSVEDILGQAEHGRCCHKLMDASDLLEAVPHDFVAQWTTDCQTGWRCIQQVLLLAKSAGDDVPQQDDASDSTSDSEQDVTSDGSSDSGREGCEGSNHGDQERVQFCRLCCPLENEEFGPLNLPCGGPKLGLLWATIQIELLTYRRINIGDPWISGRFSMDALKTWLEGGSLEFLTPLVESRMMKKHSCCGWFLGPDFVCPIAEEACKEYCMNMDDYDRGSFVPRPDHIDYWMECF</sequence>
<dbReference type="Proteomes" id="UP001303889">
    <property type="component" value="Unassembled WGS sequence"/>
</dbReference>
<evidence type="ECO:0000313" key="3">
    <source>
        <dbReference type="Proteomes" id="UP001303889"/>
    </source>
</evidence>
<evidence type="ECO:0000313" key="2">
    <source>
        <dbReference type="EMBL" id="KAK3899067.1"/>
    </source>
</evidence>
<name>A0AAN6MF44_9PEZI</name>
<feature type="non-terminal residue" evidence="2">
    <location>
        <position position="1"/>
    </location>
</feature>
<reference evidence="2" key="2">
    <citation type="submission" date="2023-05" db="EMBL/GenBank/DDBJ databases">
        <authorList>
            <consortium name="Lawrence Berkeley National Laboratory"/>
            <person name="Steindorff A."/>
            <person name="Hensen N."/>
            <person name="Bonometti L."/>
            <person name="Westerberg I."/>
            <person name="Brannstrom I.O."/>
            <person name="Guillou S."/>
            <person name="Cros-Aarteil S."/>
            <person name="Calhoun S."/>
            <person name="Haridas S."/>
            <person name="Kuo A."/>
            <person name="Mondo S."/>
            <person name="Pangilinan J."/>
            <person name="Riley R."/>
            <person name="Labutti K."/>
            <person name="Andreopoulos B."/>
            <person name="Lipzen A."/>
            <person name="Chen C."/>
            <person name="Yanf M."/>
            <person name="Daum C."/>
            <person name="Ng V."/>
            <person name="Clum A."/>
            <person name="Ohm R."/>
            <person name="Martin F."/>
            <person name="Silar P."/>
            <person name="Natvig D."/>
            <person name="Lalanne C."/>
            <person name="Gautier V."/>
            <person name="Ament-Velasquez S.L."/>
            <person name="Kruys A."/>
            <person name="Hutchinson M.I."/>
            <person name="Powell A.J."/>
            <person name="Barry K."/>
            <person name="Miller A.N."/>
            <person name="Grigoriev I.V."/>
            <person name="Debuchy R."/>
            <person name="Gladieux P."/>
            <person name="Thoren M.H."/>
            <person name="Johannesson H."/>
        </authorList>
    </citation>
    <scope>NUCLEOTIDE SEQUENCE</scope>
    <source>
        <strain evidence="2">CBS 103.79</strain>
    </source>
</reference>
<feature type="compositionally biased region" description="Acidic residues" evidence="1">
    <location>
        <begin position="546"/>
        <end position="562"/>
    </location>
</feature>
<accession>A0AAN6MF44</accession>
<protein>
    <submittedName>
        <fullName evidence="2">Uncharacterized protein</fullName>
    </submittedName>
</protein>
<dbReference type="EMBL" id="MU855837">
    <property type="protein sequence ID" value="KAK3899067.1"/>
    <property type="molecule type" value="Genomic_DNA"/>
</dbReference>
<gene>
    <name evidence="2" type="ORF">C8A05DRAFT_18446</name>
</gene>